<evidence type="ECO:0000313" key="1">
    <source>
        <dbReference type="EMBL" id="AXF86633.1"/>
    </source>
</evidence>
<gene>
    <name evidence="1" type="ORF">DTO96_102388</name>
</gene>
<name>A0A345DE45_9BURK</name>
<dbReference type="NCBIfam" id="TIGR01634">
    <property type="entry name" value="tail_P2_I"/>
    <property type="match status" value="1"/>
</dbReference>
<dbReference type="Pfam" id="PF09684">
    <property type="entry name" value="Tail_P2_I"/>
    <property type="match status" value="1"/>
</dbReference>
<protein>
    <recommendedName>
        <fullName evidence="3">Phage tail protein I</fullName>
    </recommendedName>
</protein>
<sequence length="208" mass="23268">MTTARDLLMRPERTLHTLLPSGSSTLEKAMVDAYDAQPLPRIIPTLYDADACPVELLEHLAYALNVDVWDTNWDEARKRAVLRTTENVQAHKGTPHAVVNMLAALGYPGAKLYERVCGRKIGDQSIIGSDPVKTRWFLGDEWATFGVELAYPLAPRMVSRVVSAINATKRASQHLVRIWYRSPLHIGQSWQVGDGHLINQDDLTLELS</sequence>
<dbReference type="OrthoDB" id="90759at2"/>
<evidence type="ECO:0008006" key="3">
    <source>
        <dbReference type="Google" id="ProtNLM"/>
    </source>
</evidence>
<proteinExistence type="predicted"/>
<accession>A0A345DE45</accession>
<keyword evidence="2" id="KW-1185">Reference proteome</keyword>
<dbReference type="InterPro" id="IPR006521">
    <property type="entry name" value="Tail_protein_I"/>
</dbReference>
<reference evidence="2" key="1">
    <citation type="submission" date="2018-07" db="EMBL/GenBank/DDBJ databases">
        <authorList>
            <person name="Kim H."/>
        </authorList>
    </citation>
    <scope>NUCLEOTIDE SEQUENCE [LARGE SCALE GENOMIC DNA]</scope>
    <source>
        <strain evidence="2">F02</strain>
    </source>
</reference>
<dbReference type="EMBL" id="CP031124">
    <property type="protein sequence ID" value="AXF86633.1"/>
    <property type="molecule type" value="Genomic_DNA"/>
</dbReference>
<organism evidence="1 2">
    <name type="scientific">Ephemeroptericola cinctiostellae</name>
    <dbReference type="NCBI Taxonomy" id="2268024"/>
    <lineage>
        <taxon>Bacteria</taxon>
        <taxon>Pseudomonadati</taxon>
        <taxon>Pseudomonadota</taxon>
        <taxon>Betaproteobacteria</taxon>
        <taxon>Burkholderiales</taxon>
        <taxon>Burkholderiaceae</taxon>
        <taxon>Ephemeroptericola</taxon>
    </lineage>
</organism>
<dbReference type="AlphaFoldDB" id="A0A345DE45"/>
<dbReference type="Proteomes" id="UP000252182">
    <property type="component" value="Chromosome"/>
</dbReference>
<evidence type="ECO:0000313" key="2">
    <source>
        <dbReference type="Proteomes" id="UP000252182"/>
    </source>
</evidence>
<dbReference type="RefSeq" id="WP_114563686.1">
    <property type="nucleotide sequence ID" value="NZ_CP031124.1"/>
</dbReference>
<dbReference type="KEGG" id="hyf:DTO96_102388"/>